<comment type="caution">
    <text evidence="3">The sequence shown here is derived from an EMBL/GenBank/DDBJ whole genome shotgun (WGS) entry which is preliminary data.</text>
</comment>
<organism evidence="3 5">
    <name type="scientific">Phytophthora rubi</name>
    <dbReference type="NCBI Taxonomy" id="129364"/>
    <lineage>
        <taxon>Eukaryota</taxon>
        <taxon>Sar</taxon>
        <taxon>Stramenopiles</taxon>
        <taxon>Oomycota</taxon>
        <taxon>Peronosporomycetes</taxon>
        <taxon>Peronosporales</taxon>
        <taxon>Peronosporaceae</taxon>
        <taxon>Phytophthora</taxon>
    </lineage>
</organism>
<dbReference type="AlphaFoldDB" id="A0A6A4E7K4"/>
<protein>
    <submittedName>
        <fullName evidence="3">Uncharacterized protein</fullName>
    </submittedName>
</protein>
<proteinExistence type="predicted"/>
<dbReference type="EMBL" id="QXFV01001678">
    <property type="protein sequence ID" value="KAE9000585.1"/>
    <property type="molecule type" value="Genomic_DNA"/>
</dbReference>
<sequence length="111" mass="13001">MAMNAEKEKYFSLEEMSILLDLPVETLARTRESAPIKQSGPEYWADWYRRTLASSEEAKRANRDFSMACTPRVNAVQHRDADWRDVRMEVNVSRKSSSRRSDRASTRMQVR</sequence>
<evidence type="ECO:0000313" key="2">
    <source>
        <dbReference type="EMBL" id="KAE9000585.1"/>
    </source>
</evidence>
<accession>A0A6A4E7K4</accession>
<dbReference type="Proteomes" id="UP000429607">
    <property type="component" value="Unassembled WGS sequence"/>
</dbReference>
<evidence type="ECO:0000313" key="4">
    <source>
        <dbReference type="Proteomes" id="UP000429607"/>
    </source>
</evidence>
<keyword evidence="5" id="KW-1185">Reference proteome</keyword>
<evidence type="ECO:0000313" key="3">
    <source>
        <dbReference type="EMBL" id="KAE9318168.1"/>
    </source>
</evidence>
<evidence type="ECO:0000256" key="1">
    <source>
        <dbReference type="SAM" id="MobiDB-lite"/>
    </source>
</evidence>
<reference evidence="3 5" key="1">
    <citation type="submission" date="2018-08" db="EMBL/GenBank/DDBJ databases">
        <title>Genomic investigation of the strawberry pathogen Phytophthora fragariae indicates pathogenicity is determined by transcriptional variation in three key races.</title>
        <authorList>
            <person name="Adams T.M."/>
            <person name="Armitage A.D."/>
            <person name="Sobczyk M.K."/>
            <person name="Bates H.J."/>
            <person name="Dunwell J.M."/>
            <person name="Nellist C.F."/>
            <person name="Harrison R.J."/>
        </authorList>
    </citation>
    <scope>NUCLEOTIDE SEQUENCE [LARGE SCALE GENOMIC DNA]</scope>
    <source>
        <strain evidence="2 4">SCRP249</strain>
        <strain evidence="3 5">SCRP333</strain>
    </source>
</reference>
<feature type="region of interest" description="Disordered" evidence="1">
    <location>
        <begin position="88"/>
        <end position="111"/>
    </location>
</feature>
<gene>
    <name evidence="2" type="ORF">PR001_g18752</name>
    <name evidence="3" type="ORF">PR003_g18301</name>
</gene>
<dbReference type="Proteomes" id="UP000434957">
    <property type="component" value="Unassembled WGS sequence"/>
</dbReference>
<evidence type="ECO:0000313" key="5">
    <source>
        <dbReference type="Proteomes" id="UP000434957"/>
    </source>
</evidence>
<name>A0A6A4E7K4_9STRA</name>
<dbReference type="EMBL" id="QXFT01001456">
    <property type="protein sequence ID" value="KAE9318168.1"/>
    <property type="molecule type" value="Genomic_DNA"/>
</dbReference>